<feature type="domain" description="DUF6291" evidence="2">
    <location>
        <begin position="10"/>
        <end position="87"/>
    </location>
</feature>
<organism evidence="3">
    <name type="scientific">Siphoviridae sp. ctLnP14</name>
    <dbReference type="NCBI Taxonomy" id="2827851"/>
    <lineage>
        <taxon>Viruses</taxon>
        <taxon>Duplodnaviria</taxon>
        <taxon>Heunggongvirae</taxon>
        <taxon>Uroviricota</taxon>
        <taxon>Caudoviricetes</taxon>
    </lineage>
</organism>
<feature type="region of interest" description="Disordered" evidence="1">
    <location>
        <begin position="81"/>
        <end position="109"/>
    </location>
</feature>
<protein>
    <recommendedName>
        <fullName evidence="2">DUF6291 domain-containing protein</fullName>
    </recommendedName>
</protein>
<dbReference type="Pfam" id="PF19808">
    <property type="entry name" value="DUF6291"/>
    <property type="match status" value="1"/>
</dbReference>
<feature type="region of interest" description="Disordered" evidence="1">
    <location>
        <begin position="132"/>
        <end position="176"/>
    </location>
</feature>
<dbReference type="EMBL" id="BK032550">
    <property type="protein sequence ID" value="DAF47096.1"/>
    <property type="molecule type" value="Genomic_DNA"/>
</dbReference>
<proteinExistence type="predicted"/>
<accession>A0A8S5S817</accession>
<evidence type="ECO:0000259" key="2">
    <source>
        <dbReference type="Pfam" id="PF19808"/>
    </source>
</evidence>
<feature type="compositionally biased region" description="Polar residues" evidence="1">
    <location>
        <begin position="92"/>
        <end position="102"/>
    </location>
</feature>
<feature type="compositionally biased region" description="Acidic residues" evidence="1">
    <location>
        <begin position="132"/>
        <end position="155"/>
    </location>
</feature>
<sequence>MAVTSIDKESYMLYRGWNPLFENLPKEQLGELFYAICCYQSGKEYTIENPLIKGVFEMVLMQFKKDEEKYISNCEAKAKNGKKGAESRWQDDNNNTSENGKNSKCHSEDGKNGKCYFSHNEEKTEMAKMAIEEEDKEEDKEEEEEEEEVEVEVEEVPTVPKKREARKRFSPPSAAEVREYCRERENAVDAESFVDFYAAKGWKVGNAPMKDWKAAVRTWEKRESRAAPRRGAFDANDYLLGIIGEEGA</sequence>
<evidence type="ECO:0000256" key="1">
    <source>
        <dbReference type="SAM" id="MobiDB-lite"/>
    </source>
</evidence>
<name>A0A8S5S817_9CAUD</name>
<reference evidence="3" key="1">
    <citation type="journal article" date="2021" name="Proc. Natl. Acad. Sci. U.S.A.">
        <title>A Catalog of Tens of Thousands of Viruses from Human Metagenomes Reveals Hidden Associations with Chronic Diseases.</title>
        <authorList>
            <person name="Tisza M.J."/>
            <person name="Buck C.B."/>
        </authorList>
    </citation>
    <scope>NUCLEOTIDE SEQUENCE</scope>
    <source>
        <strain evidence="3">CtLnP14</strain>
    </source>
</reference>
<evidence type="ECO:0000313" key="3">
    <source>
        <dbReference type="EMBL" id="DAF47096.1"/>
    </source>
</evidence>
<dbReference type="InterPro" id="IPR046258">
    <property type="entry name" value="DUF6291"/>
</dbReference>